<dbReference type="GO" id="GO:0031080">
    <property type="term" value="C:nuclear pore outer ring"/>
    <property type="evidence" value="ECO:0007669"/>
    <property type="project" value="TreeGrafter"/>
</dbReference>
<evidence type="ECO:0000256" key="7">
    <source>
        <dbReference type="ARBA" id="ARBA00023242"/>
    </source>
</evidence>
<dbReference type="EMBL" id="NMUH01000036">
    <property type="protein sequence ID" value="MQL69385.1"/>
    <property type="molecule type" value="Genomic_DNA"/>
</dbReference>
<accession>A0A843TEB2</accession>
<dbReference type="GO" id="GO:0006606">
    <property type="term" value="P:protein import into nucleus"/>
    <property type="evidence" value="ECO:0007669"/>
    <property type="project" value="TreeGrafter"/>
</dbReference>
<keyword evidence="9" id="KW-1185">Reference proteome</keyword>
<evidence type="ECO:0000256" key="4">
    <source>
        <dbReference type="ARBA" id="ARBA00022927"/>
    </source>
</evidence>
<evidence type="ECO:0000256" key="5">
    <source>
        <dbReference type="ARBA" id="ARBA00023010"/>
    </source>
</evidence>
<dbReference type="GO" id="GO:0006406">
    <property type="term" value="P:mRNA export from nucleus"/>
    <property type="evidence" value="ECO:0007669"/>
    <property type="project" value="TreeGrafter"/>
</dbReference>
<evidence type="ECO:0000256" key="2">
    <source>
        <dbReference type="ARBA" id="ARBA00022448"/>
    </source>
</evidence>
<dbReference type="GO" id="GO:0000973">
    <property type="term" value="P:post-transcriptional tethering of RNA polymerase II gene DNA at nuclear periphery"/>
    <property type="evidence" value="ECO:0007669"/>
    <property type="project" value="TreeGrafter"/>
</dbReference>
<dbReference type="AlphaFoldDB" id="A0A843TEB2"/>
<keyword evidence="3" id="KW-0509">mRNA transport</keyword>
<keyword evidence="7" id="KW-0539">Nucleus</keyword>
<dbReference type="PANTHER" id="PTHR13003">
    <property type="entry name" value="NUP107-RELATED"/>
    <property type="match status" value="1"/>
</dbReference>
<organism evidence="8 9">
    <name type="scientific">Colocasia esculenta</name>
    <name type="common">Wild taro</name>
    <name type="synonym">Arum esculentum</name>
    <dbReference type="NCBI Taxonomy" id="4460"/>
    <lineage>
        <taxon>Eukaryota</taxon>
        <taxon>Viridiplantae</taxon>
        <taxon>Streptophyta</taxon>
        <taxon>Embryophyta</taxon>
        <taxon>Tracheophyta</taxon>
        <taxon>Spermatophyta</taxon>
        <taxon>Magnoliopsida</taxon>
        <taxon>Liliopsida</taxon>
        <taxon>Araceae</taxon>
        <taxon>Aroideae</taxon>
        <taxon>Colocasieae</taxon>
        <taxon>Colocasia</taxon>
    </lineage>
</organism>
<comment type="subcellular location">
    <subcellularLocation>
        <location evidence="1">Nucleus</location>
        <location evidence="1">Nuclear pore complex</location>
    </subcellularLocation>
</comment>
<keyword evidence="4" id="KW-0653">Protein transport</keyword>
<evidence type="ECO:0000313" key="9">
    <source>
        <dbReference type="Proteomes" id="UP000652761"/>
    </source>
</evidence>
<comment type="caution">
    <text evidence="8">The sequence shown here is derived from an EMBL/GenBank/DDBJ whole genome shotgun (WGS) entry which is preliminary data.</text>
</comment>
<protein>
    <submittedName>
        <fullName evidence="8">Uncharacterized protein</fullName>
    </submittedName>
</protein>
<dbReference type="GO" id="GO:0017056">
    <property type="term" value="F:structural constituent of nuclear pore"/>
    <property type="evidence" value="ECO:0007669"/>
    <property type="project" value="InterPro"/>
</dbReference>
<evidence type="ECO:0000313" key="8">
    <source>
        <dbReference type="EMBL" id="MQL69385.1"/>
    </source>
</evidence>
<sequence length="214" mass="23999">MRGTMIVITRLARTMNERLDAMAEIKVAISSRDKYCVEVSLRCMAVDGDGHGLHESNDGGILATIMAAGFKGELSRFQTGITLEISRLDAWYSDDDGSLQAPATYIVRGLCRRCCLPELILRCMQVSLSLTESGDPSDHLDDLIELVASSQSGMFNLFSQHQLQSIPCPSFPPLVADDRRWMNRLWQDTRRWIDGDSVRWRMQGGGGQLMRRSQ</sequence>
<evidence type="ECO:0000256" key="6">
    <source>
        <dbReference type="ARBA" id="ARBA00023132"/>
    </source>
</evidence>
<dbReference type="InterPro" id="IPR007252">
    <property type="entry name" value="Nup84/Nup107"/>
</dbReference>
<dbReference type="OrthoDB" id="3098at2759"/>
<reference evidence="8" key="1">
    <citation type="submission" date="2017-07" db="EMBL/GenBank/DDBJ databases">
        <title>Taro Niue Genome Assembly and Annotation.</title>
        <authorList>
            <person name="Atibalentja N."/>
            <person name="Keating K."/>
            <person name="Fields C.J."/>
        </authorList>
    </citation>
    <scope>NUCLEOTIDE SEQUENCE</scope>
    <source>
        <strain evidence="8">Niue_2</strain>
        <tissue evidence="8">Leaf</tissue>
    </source>
</reference>
<proteinExistence type="predicted"/>
<name>A0A843TEB2_COLES</name>
<evidence type="ECO:0000256" key="1">
    <source>
        <dbReference type="ARBA" id="ARBA00004567"/>
    </source>
</evidence>
<dbReference type="PANTHER" id="PTHR13003:SF2">
    <property type="entry name" value="NUCLEAR PORE COMPLEX PROTEIN NUP107"/>
    <property type="match status" value="1"/>
</dbReference>
<dbReference type="Gene3D" id="1.20.190.50">
    <property type="match status" value="1"/>
</dbReference>
<dbReference type="Proteomes" id="UP000652761">
    <property type="component" value="Unassembled WGS sequence"/>
</dbReference>
<keyword evidence="2" id="KW-0813">Transport</keyword>
<keyword evidence="6" id="KW-0906">Nuclear pore complex</keyword>
<evidence type="ECO:0000256" key="3">
    <source>
        <dbReference type="ARBA" id="ARBA00022816"/>
    </source>
</evidence>
<keyword evidence="5" id="KW-0811">Translocation</keyword>
<gene>
    <name evidence="8" type="ORF">Taro_001690</name>
</gene>